<dbReference type="InterPro" id="IPR001296">
    <property type="entry name" value="Glyco_trans_1"/>
</dbReference>
<dbReference type="PANTHER" id="PTHR46401">
    <property type="entry name" value="GLYCOSYLTRANSFERASE WBBK-RELATED"/>
    <property type="match status" value="1"/>
</dbReference>
<dbReference type="Gene3D" id="3.40.50.2000">
    <property type="entry name" value="Glycogen Phosphorylase B"/>
    <property type="match status" value="2"/>
</dbReference>
<evidence type="ECO:0000259" key="4">
    <source>
        <dbReference type="Pfam" id="PF13579"/>
    </source>
</evidence>
<evidence type="ECO:0000313" key="5">
    <source>
        <dbReference type="EMBL" id="AGQ19630.1"/>
    </source>
</evidence>
<evidence type="ECO:0000259" key="3">
    <source>
        <dbReference type="Pfam" id="PF00534"/>
    </source>
</evidence>
<keyword evidence="1" id="KW-0328">Glycosyltransferase</keyword>
<dbReference type="Pfam" id="PF00534">
    <property type="entry name" value="Glycos_transf_1"/>
    <property type="match status" value="1"/>
</dbReference>
<feature type="domain" description="Glycosyl transferase family 1" evidence="3">
    <location>
        <begin position="182"/>
        <end position="343"/>
    </location>
</feature>
<dbReference type="AlphaFoldDB" id="S5DRQ9"/>
<accession>S5DRQ9</accession>
<feature type="domain" description="Glycosyltransferase subfamily 4-like N-terminal" evidence="4">
    <location>
        <begin position="22"/>
        <end position="179"/>
    </location>
</feature>
<proteinExistence type="predicted"/>
<reference evidence="5" key="1">
    <citation type="journal article" date="2013" name="Sci. Rep.">
        <title>Metagenomics uncovers a new group of low GC and ultra-small marine Actinobacteria.</title>
        <authorList>
            <person name="Ghai R."/>
            <person name="Mizuno C.M."/>
            <person name="Picazo A."/>
            <person name="Camacho A."/>
            <person name="Rodriguez-Valera F."/>
        </authorList>
    </citation>
    <scope>NUCLEOTIDE SEQUENCE</scope>
</reference>
<dbReference type="PANTHER" id="PTHR46401:SF2">
    <property type="entry name" value="GLYCOSYLTRANSFERASE WBBK-RELATED"/>
    <property type="match status" value="1"/>
</dbReference>
<name>S5DRQ9_9ACTN</name>
<protein>
    <submittedName>
        <fullName evidence="5">Glycosyltransferase</fullName>
    </submittedName>
</protein>
<dbReference type="GO" id="GO:0016757">
    <property type="term" value="F:glycosyltransferase activity"/>
    <property type="evidence" value="ECO:0007669"/>
    <property type="project" value="UniProtKB-KW"/>
</dbReference>
<dbReference type="Pfam" id="PF13579">
    <property type="entry name" value="Glyco_trans_4_4"/>
    <property type="match status" value="1"/>
</dbReference>
<dbReference type="EMBL" id="KC811138">
    <property type="protein sequence ID" value="AGQ19630.1"/>
    <property type="molecule type" value="Genomic_DNA"/>
</dbReference>
<keyword evidence="2 5" id="KW-0808">Transferase</keyword>
<evidence type="ECO:0000256" key="1">
    <source>
        <dbReference type="ARBA" id="ARBA00022676"/>
    </source>
</evidence>
<sequence length="377" mass="43019">MKILQISFHTSPFGSVGKFDSGGLNIYVQQTAKLLSNKHNVTVVTAEKAESFKENNLEFVSLNLFEKDLSVEDKEIYLQDFRKKLDEIVDLKSFDIIHAHYWLSGLVAKQIAEEFKIPLIYTSHSLGIFLEGYNNERVDCEKIVMTESDFVTASSEFENVLISENYKIDKNKIKHIPPGVDREIFSINPSIKRENIFLSIGRIQPQKGQLEVLNFLNNFRKIESNFKCYFIGGPSGKSGDEYLEELRKSIKEADLGSHVEFLDSLPQTKIKELLNRSKLLLHTSKFETFGLVAIEANSMGVPVLTTNKGSLVEIIENNKNGFLSENLVESSVNNFVMDLLQDDSRFELIMKNCIEKSSKYDWQNTTNTIEKLYKVLA</sequence>
<dbReference type="SUPFAM" id="SSF53756">
    <property type="entry name" value="UDP-Glycosyltransferase/glycogen phosphorylase"/>
    <property type="match status" value="1"/>
</dbReference>
<evidence type="ECO:0000256" key="2">
    <source>
        <dbReference type="ARBA" id="ARBA00022679"/>
    </source>
</evidence>
<organism evidence="5">
    <name type="scientific">Candidatus Actinomarina minuta</name>
    <dbReference type="NCBI Taxonomy" id="1389454"/>
    <lineage>
        <taxon>Bacteria</taxon>
        <taxon>Bacillati</taxon>
        <taxon>Actinomycetota</taxon>
        <taxon>Actinomycetes</taxon>
        <taxon>Candidatus Actinomarinidae</taxon>
        <taxon>Candidatus Actinomarinales</taxon>
        <taxon>Candidatus Actinomarineae</taxon>
        <taxon>Candidatus Actinomarinaceae</taxon>
        <taxon>Candidatus Actinomarina</taxon>
    </lineage>
</organism>
<dbReference type="InterPro" id="IPR028098">
    <property type="entry name" value="Glyco_trans_4-like_N"/>
</dbReference>